<dbReference type="Pfam" id="PF04228">
    <property type="entry name" value="Zn_peptidase"/>
    <property type="match status" value="1"/>
</dbReference>
<evidence type="ECO:0000313" key="7">
    <source>
        <dbReference type="Proteomes" id="UP001560045"/>
    </source>
</evidence>
<keyword evidence="2" id="KW-0812">Transmembrane</keyword>
<dbReference type="InterPro" id="IPR007343">
    <property type="entry name" value="Uncharacterised_pept_Zn_put"/>
</dbReference>
<dbReference type="PANTHER" id="PTHR30168">
    <property type="entry name" value="PUTATIVE MEMBRANE PROTEIN YPFJ"/>
    <property type="match status" value="1"/>
</dbReference>
<dbReference type="RefSeq" id="WP_369205331.1">
    <property type="nucleotide sequence ID" value="NZ_JBFNXQ010000021.1"/>
</dbReference>
<dbReference type="PANTHER" id="PTHR30168:SF0">
    <property type="entry name" value="INNER MEMBRANE PROTEIN"/>
    <property type="match status" value="1"/>
</dbReference>
<keyword evidence="3" id="KW-1133">Transmembrane helix</keyword>
<accession>A0ABV3XD28</accession>
<protein>
    <submittedName>
        <fullName evidence="6">Neutral zinc metallopeptidase</fullName>
    </submittedName>
</protein>
<dbReference type="SUPFAM" id="SSF55486">
    <property type="entry name" value="Metalloproteases ('zincins'), catalytic domain"/>
    <property type="match status" value="1"/>
</dbReference>
<proteinExistence type="predicted"/>
<evidence type="ECO:0000256" key="1">
    <source>
        <dbReference type="ARBA" id="ARBA00004167"/>
    </source>
</evidence>
<keyword evidence="4" id="KW-0472">Membrane</keyword>
<evidence type="ECO:0000256" key="2">
    <source>
        <dbReference type="ARBA" id="ARBA00022692"/>
    </source>
</evidence>
<feature type="signal peptide" evidence="5">
    <location>
        <begin position="1"/>
        <end position="32"/>
    </location>
</feature>
<evidence type="ECO:0000313" key="6">
    <source>
        <dbReference type="EMBL" id="MEX5718459.1"/>
    </source>
</evidence>
<dbReference type="Proteomes" id="UP001560045">
    <property type="component" value="Unassembled WGS sequence"/>
</dbReference>
<comment type="subcellular location">
    <subcellularLocation>
        <location evidence="1">Membrane</location>
        <topology evidence="1">Single-pass membrane protein</topology>
    </subcellularLocation>
</comment>
<organism evidence="6 7">
    <name type="scientific">Geodermatophilus maliterrae</name>
    <dbReference type="NCBI Taxonomy" id="3162531"/>
    <lineage>
        <taxon>Bacteria</taxon>
        <taxon>Bacillati</taxon>
        <taxon>Actinomycetota</taxon>
        <taxon>Actinomycetes</taxon>
        <taxon>Geodermatophilales</taxon>
        <taxon>Geodermatophilaceae</taxon>
        <taxon>Geodermatophilus</taxon>
    </lineage>
</organism>
<gene>
    <name evidence="6" type="ORF">ABQ292_08795</name>
</gene>
<evidence type="ECO:0000256" key="5">
    <source>
        <dbReference type="SAM" id="SignalP"/>
    </source>
</evidence>
<reference evidence="6 7" key="1">
    <citation type="submission" date="2024-06" db="EMBL/GenBank/DDBJ databases">
        <title>Draft genome sequence of Geodermatophilus badlandi, a novel member of the Geodermatophilaceae isolated from badland sedimentary rocks in the Red desert, Wyoming, USA.</title>
        <authorList>
            <person name="Ben Tekaya S."/>
            <person name="Nouioui I."/>
            <person name="Flores G.M."/>
            <person name="Shaal M.N."/>
            <person name="Bredoire F."/>
            <person name="Basile F."/>
            <person name="Van Diepen L."/>
            <person name="Ward N.L."/>
        </authorList>
    </citation>
    <scope>NUCLEOTIDE SEQUENCE [LARGE SCALE GENOMIC DNA]</scope>
    <source>
        <strain evidence="6 7">WL48A</strain>
    </source>
</reference>
<keyword evidence="5" id="KW-0732">Signal</keyword>
<evidence type="ECO:0000256" key="4">
    <source>
        <dbReference type="ARBA" id="ARBA00023136"/>
    </source>
</evidence>
<dbReference type="EMBL" id="JBFNXQ010000021">
    <property type="protein sequence ID" value="MEX5718459.1"/>
    <property type="molecule type" value="Genomic_DNA"/>
</dbReference>
<sequence length="237" mass="26246">MYHVIRARRVVVTTAVLLVLLSYTVAANGAGAATAEVQEDPATRVLNDAAALEGLLNDYWTQELAGLYELSFDTPDRFEWYQGSNNALCGGGYENGAENAYYCPVDSDEYVAFDLDWFTSYLERFPGDAITFLVLAHEWGHAVQDTWQEQQPGVDTWSPAYQKELNADCLAGVFLADSVMAEAIILEDGDAEAIATWFFENGSGQWFDPGTHGTREERAQAFADGLVQDADYCRVTY</sequence>
<name>A0ABV3XD28_9ACTN</name>
<evidence type="ECO:0000256" key="3">
    <source>
        <dbReference type="ARBA" id="ARBA00022989"/>
    </source>
</evidence>
<comment type="caution">
    <text evidence="6">The sequence shown here is derived from an EMBL/GenBank/DDBJ whole genome shotgun (WGS) entry which is preliminary data.</text>
</comment>
<keyword evidence="7" id="KW-1185">Reference proteome</keyword>
<feature type="chain" id="PRO_5045217939" evidence="5">
    <location>
        <begin position="33"/>
        <end position="237"/>
    </location>
</feature>